<dbReference type="SMART" id="SM01092">
    <property type="entry name" value="CO_deh_flav_C"/>
    <property type="match status" value="1"/>
</dbReference>
<dbReference type="InterPro" id="IPR016169">
    <property type="entry name" value="FAD-bd_PCMH_sub2"/>
</dbReference>
<name>A0A813BFF8_9DINO</name>
<dbReference type="Pfam" id="PF01315">
    <property type="entry name" value="Ald_Xan_dh_C"/>
    <property type="match status" value="1"/>
</dbReference>
<dbReference type="EMBL" id="CAJNJA010071251">
    <property type="protein sequence ID" value="CAE7903202.1"/>
    <property type="molecule type" value="Genomic_DNA"/>
</dbReference>
<dbReference type="SUPFAM" id="SSF55447">
    <property type="entry name" value="CO dehydrogenase flavoprotein C-terminal domain-like"/>
    <property type="match status" value="1"/>
</dbReference>
<evidence type="ECO:0000256" key="3">
    <source>
        <dbReference type="ARBA" id="ARBA00001974"/>
    </source>
</evidence>
<dbReference type="InterPro" id="IPR006058">
    <property type="entry name" value="2Fe2S_fd_BS"/>
</dbReference>
<dbReference type="FunFam" id="3.30.365.10:FF:000001">
    <property type="entry name" value="Xanthine dehydrogenase oxidase"/>
    <property type="match status" value="1"/>
</dbReference>
<dbReference type="GO" id="GO:0004037">
    <property type="term" value="F:allantoicase activity"/>
    <property type="evidence" value="ECO:0007669"/>
    <property type="project" value="InterPro"/>
</dbReference>
<accession>A0A813BFF8</accession>
<dbReference type="GO" id="GO:0000256">
    <property type="term" value="P:allantoin catabolic process"/>
    <property type="evidence" value="ECO:0007669"/>
    <property type="project" value="InterPro"/>
</dbReference>
<dbReference type="InterPro" id="IPR005107">
    <property type="entry name" value="CO_DH_flav_C"/>
</dbReference>
<comment type="similarity">
    <text evidence="6">Belongs to the OHCU decarboxylase family.</text>
</comment>
<dbReference type="SUPFAM" id="SSF49785">
    <property type="entry name" value="Galactose-binding domain-like"/>
    <property type="match status" value="2"/>
</dbReference>
<dbReference type="Pfam" id="PF03561">
    <property type="entry name" value="Allantoicase"/>
    <property type="match status" value="2"/>
</dbReference>
<dbReference type="SUPFAM" id="SSF56003">
    <property type="entry name" value="Molybdenum cofactor-binding domain"/>
    <property type="match status" value="1"/>
</dbReference>
<comment type="catalytic activity">
    <reaction evidence="26">
        <text>guanine + H2O + H(+) = xanthine + NH4(+)</text>
        <dbReference type="Rhea" id="RHEA:14665"/>
        <dbReference type="ChEBI" id="CHEBI:15377"/>
        <dbReference type="ChEBI" id="CHEBI:15378"/>
        <dbReference type="ChEBI" id="CHEBI:16235"/>
        <dbReference type="ChEBI" id="CHEBI:17712"/>
        <dbReference type="ChEBI" id="CHEBI:28938"/>
        <dbReference type="EC" id="3.5.4.3"/>
    </reaction>
</comment>
<dbReference type="SUPFAM" id="SSF54292">
    <property type="entry name" value="2Fe-2S ferredoxin-like"/>
    <property type="match status" value="1"/>
</dbReference>
<evidence type="ECO:0000256" key="16">
    <source>
        <dbReference type="ARBA" id="ARBA00022801"/>
    </source>
</evidence>
<keyword evidence="27" id="KW-0812">Transmembrane</keyword>
<dbReference type="Pfam" id="PF01799">
    <property type="entry name" value="Fer2_2"/>
    <property type="match status" value="1"/>
</dbReference>
<keyword evidence="31" id="KW-1185">Reference proteome</keyword>
<dbReference type="CDD" id="cd10977">
    <property type="entry name" value="CE4_PuuE_SpCDA1"/>
    <property type="match status" value="1"/>
</dbReference>
<organism evidence="30 31">
    <name type="scientific">Symbiodinium necroappetens</name>
    <dbReference type="NCBI Taxonomy" id="1628268"/>
    <lineage>
        <taxon>Eukaryota</taxon>
        <taxon>Sar</taxon>
        <taxon>Alveolata</taxon>
        <taxon>Dinophyceae</taxon>
        <taxon>Suessiales</taxon>
        <taxon>Symbiodiniaceae</taxon>
        <taxon>Symbiodinium</taxon>
    </lineage>
</organism>
<dbReference type="Pfam" id="PF02738">
    <property type="entry name" value="MoCoBD_1"/>
    <property type="match status" value="1"/>
</dbReference>
<dbReference type="InterPro" id="IPR017625">
    <property type="entry name" value="PuuE"/>
</dbReference>
<dbReference type="GO" id="GO:0071949">
    <property type="term" value="F:FAD binding"/>
    <property type="evidence" value="ECO:0007669"/>
    <property type="project" value="InterPro"/>
</dbReference>
<dbReference type="InterPro" id="IPR002346">
    <property type="entry name" value="Mopterin_DH_FAD-bd"/>
</dbReference>
<evidence type="ECO:0000256" key="27">
    <source>
        <dbReference type="SAM" id="Phobius"/>
    </source>
</evidence>
<dbReference type="CDD" id="cd06174">
    <property type="entry name" value="MFS"/>
    <property type="match status" value="1"/>
</dbReference>
<dbReference type="InterPro" id="IPR023416">
    <property type="entry name" value="Transthyretin/HIU_hydrolase_d"/>
</dbReference>
<dbReference type="Gene3D" id="3.90.1170.50">
    <property type="entry name" value="Aldehyde oxidase/xanthine dehydrogenase, a/b hammerhead"/>
    <property type="match status" value="1"/>
</dbReference>
<dbReference type="InterPro" id="IPR036817">
    <property type="entry name" value="Transthyretin/HIU_hydrolase_sf"/>
</dbReference>
<dbReference type="Gene3D" id="2.30.40.10">
    <property type="entry name" value="Urease, subunit C, domain 1"/>
    <property type="match status" value="1"/>
</dbReference>
<dbReference type="InterPro" id="IPR016208">
    <property type="entry name" value="Ald_Oxase/xanthine_DH-like"/>
</dbReference>
<evidence type="ECO:0000256" key="8">
    <source>
        <dbReference type="ARBA" id="ARBA00006849"/>
    </source>
</evidence>
<dbReference type="GO" id="GO:0005506">
    <property type="term" value="F:iron ion binding"/>
    <property type="evidence" value="ECO:0007669"/>
    <property type="project" value="InterPro"/>
</dbReference>
<dbReference type="InterPro" id="IPR014307">
    <property type="entry name" value="Xanthine_DH_ssu"/>
</dbReference>
<dbReference type="Pfam" id="PF01979">
    <property type="entry name" value="Amidohydro_1"/>
    <property type="match status" value="1"/>
</dbReference>
<dbReference type="InterPro" id="IPR036318">
    <property type="entry name" value="FAD-bd_PCMH-like_sf"/>
</dbReference>
<dbReference type="Gene3D" id="3.30.365.10">
    <property type="entry name" value="Aldehyde oxidase/xanthine dehydrogenase, molybdopterin binding domain"/>
    <property type="match status" value="4"/>
</dbReference>
<dbReference type="InterPro" id="IPR003777">
    <property type="entry name" value="XdhC_CoxI"/>
</dbReference>
<evidence type="ECO:0000259" key="28">
    <source>
        <dbReference type="PROSITE" id="PS51387"/>
    </source>
</evidence>
<dbReference type="GO" id="GO:0019628">
    <property type="term" value="P:urate catabolic process"/>
    <property type="evidence" value="ECO:0007669"/>
    <property type="project" value="UniProtKB-UniPathway"/>
</dbReference>
<feature type="domain" description="NodB homology" evidence="29">
    <location>
        <begin position="2369"/>
        <end position="2595"/>
    </location>
</feature>
<evidence type="ECO:0000256" key="25">
    <source>
        <dbReference type="ARBA" id="ARBA00034078"/>
    </source>
</evidence>
<evidence type="ECO:0000256" key="17">
    <source>
        <dbReference type="ARBA" id="ARBA00022827"/>
    </source>
</evidence>
<dbReference type="InterPro" id="IPR010389">
    <property type="entry name" value="Urate_ox_N"/>
</dbReference>
<dbReference type="NCBIfam" id="TIGR03164">
    <property type="entry name" value="UHCUDC"/>
    <property type="match status" value="1"/>
</dbReference>
<dbReference type="GO" id="GO:0008270">
    <property type="term" value="F:zinc ion binding"/>
    <property type="evidence" value="ECO:0007669"/>
    <property type="project" value="InterPro"/>
</dbReference>
<dbReference type="NCBIfam" id="TIGR02961">
    <property type="entry name" value="allantoicase"/>
    <property type="match status" value="1"/>
</dbReference>
<dbReference type="GO" id="GO:0051537">
    <property type="term" value="F:2 iron, 2 sulfur cluster binding"/>
    <property type="evidence" value="ECO:0007669"/>
    <property type="project" value="UniProtKB-KW"/>
</dbReference>
<keyword evidence="19" id="KW-0560">Oxidoreductase</keyword>
<keyword evidence="14" id="KW-0001">2Fe-2S</keyword>
<evidence type="ECO:0000256" key="20">
    <source>
        <dbReference type="ARBA" id="ARBA00023004"/>
    </source>
</evidence>
<keyword evidence="12" id="KW-0285">Flavoprotein</keyword>
<dbReference type="NCBIfam" id="TIGR02967">
    <property type="entry name" value="guan_deamin"/>
    <property type="match status" value="1"/>
</dbReference>
<dbReference type="Pfam" id="PF13478">
    <property type="entry name" value="XdhC_C"/>
    <property type="match status" value="1"/>
</dbReference>
<dbReference type="InterPro" id="IPR017580">
    <property type="entry name" value="OHCU_decarboxylase-1"/>
</dbReference>
<evidence type="ECO:0000259" key="29">
    <source>
        <dbReference type="PROSITE" id="PS51677"/>
    </source>
</evidence>
<feature type="transmembrane region" description="Helical" evidence="27">
    <location>
        <begin position="2096"/>
        <end position="2116"/>
    </location>
</feature>
<keyword evidence="20" id="KW-0408">Iron</keyword>
<dbReference type="InterPro" id="IPR046867">
    <property type="entry name" value="AldOxase/xan_DH_MoCoBD2"/>
</dbReference>
<dbReference type="InterPro" id="IPR037165">
    <property type="entry name" value="AldOxase/xan_DH_Mopterin-bd_sf"/>
</dbReference>
<dbReference type="Pfam" id="PF01522">
    <property type="entry name" value="Polysacc_deac_1"/>
    <property type="match status" value="1"/>
</dbReference>
<dbReference type="InterPro" id="IPR008274">
    <property type="entry name" value="AldOxase/xan_DH_MoCoBD1"/>
</dbReference>
<evidence type="ECO:0000256" key="23">
    <source>
        <dbReference type="ARBA" id="ARBA00030624"/>
    </source>
</evidence>
<evidence type="ECO:0000256" key="26">
    <source>
        <dbReference type="ARBA" id="ARBA00051148"/>
    </source>
</evidence>
<feature type="transmembrane region" description="Helical" evidence="27">
    <location>
        <begin position="2198"/>
        <end position="2218"/>
    </location>
</feature>
<dbReference type="NCBIfam" id="TIGR02964">
    <property type="entry name" value="xanthine_xdhC"/>
    <property type="match status" value="1"/>
</dbReference>
<keyword evidence="11" id="KW-0500">Molybdenum</keyword>
<comment type="similarity">
    <text evidence="7">Belongs to the metallo-dependent hydrolases superfamily. ATZ/TRZ family.</text>
</comment>
<dbReference type="Gene3D" id="3.40.50.720">
    <property type="entry name" value="NAD(P)-binding Rossmann-like Domain"/>
    <property type="match status" value="1"/>
</dbReference>
<dbReference type="GO" id="GO:0005975">
    <property type="term" value="P:carbohydrate metabolic process"/>
    <property type="evidence" value="ECO:0007669"/>
    <property type="project" value="InterPro"/>
</dbReference>
<evidence type="ECO:0000256" key="9">
    <source>
        <dbReference type="ARBA" id="ARBA00009242"/>
    </source>
</evidence>
<feature type="transmembrane region" description="Helical" evidence="27">
    <location>
        <begin position="2170"/>
        <end position="2191"/>
    </location>
</feature>
<keyword evidence="22" id="KW-0520">NAD</keyword>
<dbReference type="Pfam" id="PF00941">
    <property type="entry name" value="FAD_binding_5"/>
    <property type="match status" value="1"/>
</dbReference>
<feature type="transmembrane region" description="Helical" evidence="27">
    <location>
        <begin position="2038"/>
        <end position="2056"/>
    </location>
</feature>
<keyword evidence="16" id="KW-0378">Hydrolase</keyword>
<comment type="caution">
    <text evidence="30">The sequence shown here is derived from an EMBL/GenBank/DDBJ whole genome shotgun (WGS) entry which is preliminary data.</text>
</comment>
<dbReference type="InterPro" id="IPR000674">
    <property type="entry name" value="Ald_Oxase/Xan_DH_a/b"/>
</dbReference>
<dbReference type="GO" id="GO:0004854">
    <property type="term" value="F:xanthine dehydrogenase activity"/>
    <property type="evidence" value="ECO:0007669"/>
    <property type="project" value="InterPro"/>
</dbReference>
<evidence type="ECO:0000256" key="10">
    <source>
        <dbReference type="ARBA" id="ARBA00012781"/>
    </source>
</evidence>
<comment type="cofactor">
    <cofactor evidence="3">
        <name>FAD</name>
        <dbReference type="ChEBI" id="CHEBI:57692"/>
    </cofactor>
</comment>
<proteinExistence type="inferred from homology"/>
<dbReference type="PROSITE" id="PS51387">
    <property type="entry name" value="FAD_PCMH"/>
    <property type="match status" value="1"/>
</dbReference>
<dbReference type="HAMAP" id="MF_00813">
    <property type="entry name" value="Allantoicase"/>
    <property type="match status" value="1"/>
</dbReference>
<evidence type="ECO:0000256" key="6">
    <source>
        <dbReference type="ARBA" id="ARBA00005793"/>
    </source>
</evidence>
<dbReference type="Pfam" id="PF20256">
    <property type="entry name" value="MoCoBD_2"/>
    <property type="match status" value="1"/>
</dbReference>
<dbReference type="PANTHER" id="PTHR45444:SF3">
    <property type="entry name" value="XANTHINE DEHYDROGENASE"/>
    <property type="match status" value="1"/>
</dbReference>
<keyword evidence="21" id="KW-0411">Iron-sulfur</keyword>
<dbReference type="InterPro" id="IPR011330">
    <property type="entry name" value="Glyco_hydro/deAcase_b/a-brl"/>
</dbReference>
<dbReference type="InterPro" id="IPR002888">
    <property type="entry name" value="2Fe-2S-bd"/>
</dbReference>
<comment type="pathway">
    <text evidence="5">Purine metabolism; guanine degradation; xanthine from guanine: step 1/1.</text>
</comment>
<evidence type="ECO:0000256" key="4">
    <source>
        <dbReference type="ARBA" id="ARBA00002506"/>
    </source>
</evidence>
<dbReference type="NCBIfam" id="TIGR02965">
    <property type="entry name" value="xanthine_xdhB"/>
    <property type="match status" value="1"/>
</dbReference>
<dbReference type="Pfam" id="PF02625">
    <property type="entry name" value="XdhC_CoxI"/>
    <property type="match status" value="1"/>
</dbReference>
<dbReference type="Gene3D" id="3.30.390.50">
    <property type="entry name" value="CO dehydrogenase flavoprotein, C-terminal domain"/>
    <property type="match status" value="1"/>
</dbReference>
<dbReference type="InterPro" id="IPR008979">
    <property type="entry name" value="Galactose-bd-like_sf"/>
</dbReference>
<dbReference type="SUPFAM" id="SSF51556">
    <property type="entry name" value="Metallo-dependent hydrolases"/>
    <property type="match status" value="1"/>
</dbReference>
<dbReference type="Gene3D" id="1.10.150.120">
    <property type="entry name" value="[2Fe-2S]-binding domain"/>
    <property type="match status" value="1"/>
</dbReference>
<dbReference type="InterPro" id="IPR036778">
    <property type="entry name" value="OHCU_decarboxylase_sf"/>
</dbReference>
<dbReference type="UniPathway" id="UPA00603">
    <property type="reaction ID" value="UER00660"/>
</dbReference>
<evidence type="ECO:0000256" key="15">
    <source>
        <dbReference type="ARBA" id="ARBA00022723"/>
    </source>
</evidence>
<comment type="similarity">
    <text evidence="9">Belongs to the allantoicase family.</text>
</comment>
<dbReference type="SUPFAM" id="SSF49472">
    <property type="entry name" value="Transthyretin (synonym: prealbumin)"/>
    <property type="match status" value="1"/>
</dbReference>
<dbReference type="InterPro" id="IPR014309">
    <property type="entry name" value="Xanthine_DH_Mopterin-bd_su"/>
</dbReference>
<keyword evidence="15" id="KW-0479">Metal-binding</keyword>
<evidence type="ECO:0000313" key="31">
    <source>
        <dbReference type="Proteomes" id="UP000601435"/>
    </source>
</evidence>
<dbReference type="Gene3D" id="3.30.465.10">
    <property type="match status" value="1"/>
</dbReference>
<dbReference type="GO" id="GO:0008892">
    <property type="term" value="F:guanine deaminase activity"/>
    <property type="evidence" value="ECO:0007669"/>
    <property type="project" value="UniProtKB-EC"/>
</dbReference>
<dbReference type="InterPro" id="IPR032466">
    <property type="entry name" value="Metal_Hydrolase"/>
</dbReference>
<evidence type="ECO:0000256" key="5">
    <source>
        <dbReference type="ARBA" id="ARBA00004984"/>
    </source>
</evidence>
<comment type="cofactor">
    <cofactor evidence="1">
        <name>Mo-molybdopterin</name>
        <dbReference type="ChEBI" id="CHEBI:71302"/>
    </cofactor>
</comment>
<evidence type="ECO:0000256" key="2">
    <source>
        <dbReference type="ARBA" id="ARBA00001947"/>
    </source>
</evidence>
<dbReference type="Gene3D" id="3.20.20.140">
    <property type="entry name" value="Metal-dependent hydrolases"/>
    <property type="match status" value="1"/>
</dbReference>
<dbReference type="InterPro" id="IPR036683">
    <property type="entry name" value="CO_DH_flav_C_dom_sf"/>
</dbReference>
<keyword evidence="13" id="KW-0659">Purine metabolism</keyword>
<dbReference type="SUPFAM" id="SSF56176">
    <property type="entry name" value="FAD-binding/transporter-associated domain-like"/>
    <property type="match status" value="1"/>
</dbReference>
<dbReference type="EC" id="3.5.4.3" evidence="10"/>
<evidence type="ECO:0000256" key="14">
    <source>
        <dbReference type="ARBA" id="ARBA00022714"/>
    </source>
</evidence>
<evidence type="ECO:0000256" key="7">
    <source>
        <dbReference type="ARBA" id="ARBA00006745"/>
    </source>
</evidence>
<dbReference type="NCBIfam" id="NF006679">
    <property type="entry name" value="PRK09228.1"/>
    <property type="match status" value="1"/>
</dbReference>
<dbReference type="SUPFAM" id="SSF88713">
    <property type="entry name" value="Glycoside hydrolase/deacetylase"/>
    <property type="match status" value="1"/>
</dbReference>
<dbReference type="Gene3D" id="3.20.20.370">
    <property type="entry name" value="Glycoside hydrolase/deacetylase"/>
    <property type="match status" value="1"/>
</dbReference>
<dbReference type="UniPathway" id="UPA00394">
    <property type="reaction ID" value="UER00652"/>
</dbReference>
<dbReference type="SUPFAM" id="SSF47741">
    <property type="entry name" value="CO dehydrogenase ISP C-domain like"/>
    <property type="match status" value="1"/>
</dbReference>
<dbReference type="InterPro" id="IPR002509">
    <property type="entry name" value="NODB_dom"/>
</dbReference>
<evidence type="ECO:0000256" key="24">
    <source>
        <dbReference type="ARBA" id="ARBA00032116"/>
    </source>
</evidence>
<feature type="transmembrane region" description="Helical" evidence="27">
    <location>
        <begin position="2068"/>
        <end position="2090"/>
    </location>
</feature>
<dbReference type="PROSITE" id="PS00197">
    <property type="entry name" value="2FE2S_FER_1"/>
    <property type="match status" value="1"/>
</dbReference>
<dbReference type="InterPro" id="IPR016167">
    <property type="entry name" value="FAD-bd_PCMH_sub1"/>
</dbReference>
<dbReference type="Gene3D" id="3.30.43.10">
    <property type="entry name" value="Uridine Diphospho-n-acetylenolpyruvylglucosamine Reductase, domain 2"/>
    <property type="match status" value="1"/>
</dbReference>
<dbReference type="InterPro" id="IPR006680">
    <property type="entry name" value="Amidohydro-rel"/>
</dbReference>
<evidence type="ECO:0000256" key="22">
    <source>
        <dbReference type="ARBA" id="ARBA00023027"/>
    </source>
</evidence>
<dbReference type="Gene3D" id="3.10.20.30">
    <property type="match status" value="1"/>
</dbReference>
<dbReference type="Pfam" id="PF00576">
    <property type="entry name" value="Transthyretin"/>
    <property type="match status" value="1"/>
</dbReference>
<dbReference type="Proteomes" id="UP000601435">
    <property type="component" value="Unassembled WGS sequence"/>
</dbReference>
<evidence type="ECO:0000313" key="30">
    <source>
        <dbReference type="EMBL" id="CAE7903202.1"/>
    </source>
</evidence>
<dbReference type="InterPro" id="IPR036884">
    <property type="entry name" value="2Fe-2S-bd_dom_sf"/>
</dbReference>
<dbReference type="Pfam" id="PF06181">
    <property type="entry name" value="Urate_ox_N"/>
    <property type="match status" value="2"/>
</dbReference>
<evidence type="ECO:0000256" key="19">
    <source>
        <dbReference type="ARBA" id="ARBA00023002"/>
    </source>
</evidence>
<dbReference type="SUPFAM" id="SSF158694">
    <property type="entry name" value="UraD-Like"/>
    <property type="match status" value="1"/>
</dbReference>
<comment type="similarity">
    <text evidence="8">Belongs to the xanthine dehydrogenase family.</text>
</comment>
<dbReference type="Gene3D" id="2.60.120.260">
    <property type="entry name" value="Galactose-binding domain-like"/>
    <property type="match status" value="2"/>
</dbReference>
<dbReference type="SUPFAM" id="SSF54665">
    <property type="entry name" value="CO dehydrogenase molybdoprotein N-domain-like"/>
    <property type="match status" value="1"/>
</dbReference>
<comment type="function">
    <text evidence="4">Catalyzes the stereoselective decarboxylation of 2-oxo-4-hydroxy-4-carboxy-5-ureidoimidazoline (OHCU) to (S)-allantoin.</text>
</comment>
<comment type="cofactor">
    <cofactor evidence="2">
        <name>Zn(2+)</name>
        <dbReference type="ChEBI" id="CHEBI:29105"/>
    </cofactor>
</comment>
<dbReference type="InterPro" id="IPR036010">
    <property type="entry name" value="2Fe-2S_ferredoxin-like_sf"/>
</dbReference>
<evidence type="ECO:0000256" key="18">
    <source>
        <dbReference type="ARBA" id="ARBA00022833"/>
    </source>
</evidence>
<keyword evidence="27" id="KW-0472">Membrane</keyword>
<keyword evidence="27" id="KW-1133">Transmembrane helix</keyword>
<keyword evidence="17" id="KW-0274">FAD</keyword>
<dbReference type="OrthoDB" id="449567at2759"/>
<evidence type="ECO:0000256" key="12">
    <source>
        <dbReference type="ARBA" id="ARBA00022630"/>
    </source>
</evidence>
<evidence type="ECO:0000256" key="11">
    <source>
        <dbReference type="ARBA" id="ARBA00022505"/>
    </source>
</evidence>
<sequence>MGGLTTHVLDTAHGKPGSGIPLTLHRVSAERELLVTTVTNSDGRTDLPLLDDNSQVPDTYELTFSVAEYFRKTGAIDDAAFLDSITLRFTITDSSHYHIVHCLDDTEAGLQFFTDGMLLVKDGKVIELGPAENIRAQLSADSLIIDHGEHLICPGLIDCHVHFPQLDVIASYGAQLLDWLETYTFPSEARYGDPEIAQADANFFIDELLRNGTTTALVFASVHPTSVDAIFTAAQQRNMRLAAGKVLMDRNCPANLQDTPASAYHDSRELIEKWHHQDRLLYAITPRFAVTSSDAQLAAAGQLAEEFPDTLIHTHLSENLDEVAWITELFPHARSYLDVYAQHGLLRERSVFAHCIHLHEEDYQEFAQHGGGMAFCPSSNLFLGSGLFDLKKAHAYGVNVGLGTDVGGGTSFSLLQTINAAYKVLQMQKQSLHSAEALYLATLGGAKTLGIDDKVGNFLSGKEADFIILDNTPTPLLARRLAQAHTHKDALFMHMILGDDRSISETYILGERVYKKGCGEGDCGACMVVVAELDEHTQVLSHKAINACIAFLPTLHGKALFTIEALSRSAAEAHPVQQAMVDLDASQCGFCTPGFVMSLFAQYENGVQMNAREVDDVLSGNLCRCTGYRPIKDAALAVYDYPAVKNPIAESARLKLIDLQASSRSAPALHMQASGRTFSSPTTVEELSTLILEHPDAQLLAGGTDIGLWVTKAHRQIDQVIYLGDVASLKTIELTETELTLGAAVSWSEAMPALIELYPAFAELLTRFASVPIRNAATIGGNIANGSPIGDSMPALMVVGAQLLLRQGDKTRTVALDEFYLAYQQTQLTEGEFIEKIIIPRPQANQTVAAYKISKRFDQDISAVCGCFAVELQPDTQIVTDIKIAFGGMAAIPKRATHVEAQLLSTMWTEANIDQALDSFADDFSPIDDMRASAAYRSQVAQNLLHVKATGGVGEPQHHDSAYLHVSGNARYTDDLPEPKNLLHIALGVSPHAHAIIEHIDLQPVLALEGVVDVLVEADIPGKNNYGPVLDDDPLLSAKLVQYAGQPIFAVVAEDVITARKAVSLAVIHYRKLPSIIDARTALAQNSFILPSKEATVGNPVKAFAEAPHQLTGSTSVGGQDQFYLEGQIAMAIPGEDNNMLVYCSTQHPSEIQHVVAQILNRNSNDVMVECRRMGGGFGGKESQPALLAGIAALAAQKNGRPAKLRFDRDMDMIVTGKRHDFDIDYAVGYSNSGEISSLDLSLASRCGMSADLSGAINDRAMFHCDNAYYLANAHITSHRCKTNTVSNTAFRGFGGPQGMFAIEYVIDDISRALSLDPLDVRRTNFYGVNERNVTPYKQVIEDNIIQQIFDTLESSSDYRARRAEIKTFNDKNTLLKRGIAMTPVKFGISFTTTHLNQAGALIHIYSDGTVYLNHGGTEMGQGLFTKVAQVVAHEFQIDLERIKISATDTAKVPNTSATAASSGSDLNGQAAADAARKIKKRLIRFAAEHFNTDPASVEFKNNHVKAGQHRLTFSELIKLAYEARTSLSATGFYATPDIHFDQEQFAGNPFYYFAYGAAVSEVVVDTLTGENRLLRADILHDCGKSLNPAIDLGQIEGGFIQGVGWLTTEELHWDAEGVLKTHAPSTYKIPTIADAPVDFRVNILESAANHKQTIYRSKAVGEPPLMLALSTFFALRDAIATPNNVLIGWLQQLSELQATLSPQQRGVMITVARVRGSAPREVGARMWVTTDITRGTIGGGELEYQCQAISNQLLEGNSGNTAFVRNFPLGSNCGQCCGGVVDILFETFRAAPTTWQQQVTETLAQGQSGYLTTDLADEPGKKAFSAHHPAVGKTTMVEHIQPATAAIAIFGTGHVGTALVNILTQTNYQVICIDNRPQQLPLDAATNIQSTYQKQPAAYVSALAAKTACVVMTHNHALDFDICAAMLKRDDLCFYGLIGSQSKRQRFQRLFRQAGLDEVQINRLTCPVGDTAVTSKRPGEIAITIAAQLLRHLEDSEKGVGGEVWSVHGGGFYHAQKYISAPDQMPEPLHWFKWEAYSTWISGIFLLALMYWYGAEIYLIDQSVNSISALAAVSLAIGFIAGGWLIYVFSGRGAYIHYGAVLGTIMVANVFFVIIPGQKRMVGAAQEGKAPDPQYGIRGKQRSVHNTYFTLPVLFVMISNHYASTYSHAYNWLILIALSLAGALIRYYFVTRHKGKAPLWPVAVALGLIALVAVPLAPAKRSDVTATAVSVDEAHSIILTRCVSCHAEQPTFAAYTSPPGGVVLETTEQIQAQASRIYEQTVVSRAMPIGNLTQITEEIMTERYSRDLIGYGQKPPEADWPGQAKLALQFVINYEEGGERSLLHGDNESEAFLSEIIGAQAYQNMRHMSMESLYEYGARAGFWRLHRLFTERQLPVTVFGVAMALARNPDAVAAMNAADWEIASHGYRWLDYQFIDEETERHHLQQAIDIHQEVTGAAPQGWYLGRTSPNTHKLVAQNNSFLYNADSYADDLPYWDTQFANPQLMVPYTLDVNDMRFATAQGFNTGTQFYDYLIDTFEQLYAEGQDAFVQRYGGVYEHSPWIAQSSWAEGQKASTAAELSAIMSAIVDQAETSKRLALIRAHPDLAGRLAVAGELTAASTDEQASAGLDQCSPEEFATLQRLNQDYKKKFTFPFVMAVKNSNRHKIMAAFKERLENSYDTEFDKAIAEIHKIAHLAQPRLGSQVVYATDDFFADKSRLIDPKPPVFIPDKYDDNGKWMDGWESRRKRTPGYDYCIVKLGTPGIIHGFDIDTSHFTGNYPPAASIDACYSNAQIPAETAEWVNIVPNSKLAGDSHLFMPVRYEQPVTHLRLNIFPDGGVARLRVYGEIRKEWQQHPPGSVTDLFALENGGRALACNDEHFGSMHNLNIPGRGVNMGDGWETARRRTPGNDWVILQLGTPGIISEVEIDTAHFKGNYPDRVSLKCINLHVDTKEDLATASANWPLLMAEQKLTMDHIHTFTDLKPHDAITHVRMDIFPDGGISRIRLRGIPSLLEA</sequence>
<dbReference type="FunFam" id="3.20.20.140:FF:000022">
    <property type="entry name" value="Guanine deaminase"/>
    <property type="match status" value="1"/>
</dbReference>
<dbReference type="Pfam" id="PF09349">
    <property type="entry name" value="OHCU_decarbox"/>
    <property type="match status" value="1"/>
</dbReference>
<dbReference type="InterPro" id="IPR005164">
    <property type="entry name" value="Allantoicase"/>
</dbReference>
<dbReference type="InterPro" id="IPR011059">
    <property type="entry name" value="Metal-dep_hydrolase_composite"/>
</dbReference>
<evidence type="ECO:0000256" key="13">
    <source>
        <dbReference type="ARBA" id="ARBA00022631"/>
    </source>
</evidence>
<dbReference type="FunFam" id="3.30.365.10:FF:000002">
    <property type="entry name" value="Xanthine dehydrogenase oxidase"/>
    <property type="match status" value="1"/>
</dbReference>
<reference evidence="30" key="1">
    <citation type="submission" date="2021-02" db="EMBL/GenBank/DDBJ databases">
        <authorList>
            <person name="Dougan E. K."/>
            <person name="Rhodes N."/>
            <person name="Thang M."/>
            <person name="Chan C."/>
        </authorList>
    </citation>
    <scope>NUCLEOTIDE SEQUENCE</scope>
</reference>
<dbReference type="InterPro" id="IPR015908">
    <property type="entry name" value="Allantoicase_dom"/>
</dbReference>
<dbReference type="Pfam" id="PF03450">
    <property type="entry name" value="CO_deh_flav_C"/>
    <property type="match status" value="1"/>
</dbReference>
<feature type="domain" description="FAD-binding PCMH-type" evidence="28">
    <location>
        <begin position="671"/>
        <end position="844"/>
    </location>
</feature>
<evidence type="ECO:0000256" key="21">
    <source>
        <dbReference type="ARBA" id="ARBA00023014"/>
    </source>
</evidence>
<dbReference type="InterPro" id="IPR012675">
    <property type="entry name" value="Beta-grasp_dom_sf"/>
</dbReference>
<dbReference type="SUPFAM" id="SSF51338">
    <property type="entry name" value="Composite domain of metallo-dependent hydrolases"/>
    <property type="match status" value="1"/>
</dbReference>
<gene>
    <name evidence="30" type="primary">Xdh</name>
    <name evidence="30" type="ORF">SNEC2469_LOCUS30491</name>
</gene>
<feature type="transmembrane region" description="Helical" evidence="27">
    <location>
        <begin position="2147"/>
        <end position="2164"/>
    </location>
</feature>
<dbReference type="NCBIfam" id="TIGR02963">
    <property type="entry name" value="xanthine_xdhA"/>
    <property type="match status" value="1"/>
</dbReference>
<comment type="cofactor">
    <cofactor evidence="25">
        <name>[2Fe-2S] cluster</name>
        <dbReference type="ChEBI" id="CHEBI:190135"/>
    </cofactor>
</comment>
<dbReference type="InterPro" id="IPR014311">
    <property type="entry name" value="Guanine_deaminase"/>
</dbReference>
<dbReference type="PANTHER" id="PTHR45444">
    <property type="entry name" value="XANTHINE DEHYDROGENASE"/>
    <property type="match status" value="1"/>
</dbReference>
<keyword evidence="18" id="KW-0862">Zinc</keyword>
<dbReference type="PROSITE" id="PS51677">
    <property type="entry name" value="NODB"/>
    <property type="match status" value="1"/>
</dbReference>
<dbReference type="InterPro" id="IPR036856">
    <property type="entry name" value="Ald_Oxase/Xan_DH_a/b_sf"/>
</dbReference>
<dbReference type="InterPro" id="IPR018020">
    <property type="entry name" value="OHCU_decarboxylase"/>
</dbReference>
<dbReference type="SMART" id="SM01008">
    <property type="entry name" value="Ald_Xan_dh_C"/>
    <property type="match status" value="1"/>
</dbReference>
<dbReference type="GO" id="GO:0006147">
    <property type="term" value="P:guanine catabolic process"/>
    <property type="evidence" value="ECO:0007669"/>
    <property type="project" value="UniProtKB-UniPathway"/>
</dbReference>
<dbReference type="InterPro" id="IPR014308">
    <property type="entry name" value="Xanthine_DH_XdhC"/>
</dbReference>
<dbReference type="GO" id="GO:0030151">
    <property type="term" value="F:molybdenum ion binding"/>
    <property type="evidence" value="ECO:0007669"/>
    <property type="project" value="InterPro"/>
</dbReference>
<protein>
    <recommendedName>
        <fullName evidence="10">guanine deaminase</fullName>
        <ecNumber evidence="10">3.5.4.3</ecNumber>
    </recommendedName>
    <alternativeName>
        <fullName evidence="24">Parahox neighbor</fullName>
    </alternativeName>
    <alternativeName>
        <fullName evidence="23">Ureidoimidazoline (2-oxo-4-hydroxy-4-carboxy-5-) decarboxylase</fullName>
    </alternativeName>
</protein>
<evidence type="ECO:0000256" key="1">
    <source>
        <dbReference type="ARBA" id="ARBA00001924"/>
    </source>
</evidence>
<dbReference type="InterPro" id="IPR027051">
    <property type="entry name" value="XdhC_Rossmann_dom"/>
</dbReference>
<dbReference type="InterPro" id="IPR016166">
    <property type="entry name" value="FAD-bd_PCMH"/>
</dbReference>